<evidence type="ECO:0000256" key="2">
    <source>
        <dbReference type="SAM" id="Phobius"/>
    </source>
</evidence>
<keyword evidence="2" id="KW-1133">Transmembrane helix</keyword>
<keyword evidence="2" id="KW-0812">Transmembrane</keyword>
<evidence type="ECO:0000313" key="3">
    <source>
        <dbReference type="EMBL" id="CCG08794.1"/>
    </source>
</evidence>
<dbReference type="HOGENOM" id="CLU_1260630_0_0_5"/>
<dbReference type="AlphaFoldDB" id="H6SLC9"/>
<proteinExistence type="predicted"/>
<gene>
    <name evidence="3" type="ORF">RSPPHO_02168</name>
</gene>
<reference evidence="3 4" key="1">
    <citation type="submission" date="2012-02" db="EMBL/GenBank/DDBJ databases">
        <title>Shotgun genome sequence of Phaeospirillum photometricum DSM 122.</title>
        <authorList>
            <person name="Duquesne K."/>
            <person name="Sturgis J."/>
        </authorList>
    </citation>
    <scope>NUCLEOTIDE SEQUENCE [LARGE SCALE GENOMIC DNA]</scope>
    <source>
        <strain evidence="4">DSM122</strain>
    </source>
</reference>
<keyword evidence="4" id="KW-1185">Reference proteome</keyword>
<dbReference type="PATRIC" id="fig|1150469.3.peg.2439"/>
<feature type="transmembrane region" description="Helical" evidence="2">
    <location>
        <begin position="197"/>
        <end position="218"/>
    </location>
</feature>
<keyword evidence="2" id="KW-0472">Membrane</keyword>
<dbReference type="Gene3D" id="1.20.5.1160">
    <property type="entry name" value="Vasodilator-stimulated phosphoprotein"/>
    <property type="match status" value="1"/>
</dbReference>
<dbReference type="Proteomes" id="UP000033220">
    <property type="component" value="Chromosome DSM 122"/>
</dbReference>
<dbReference type="eggNOG" id="ENOG5031CCZ">
    <property type="taxonomic scope" value="Bacteria"/>
</dbReference>
<evidence type="ECO:0000256" key="1">
    <source>
        <dbReference type="SAM" id="MobiDB-lite"/>
    </source>
</evidence>
<sequence>MTPHPQVRQSGATPRAPIPNDFSLPLLSQETRGLGRPRFPSLCFFLTAVSVPPSLLRRSPFIPIMEGQSRRPAMTIHAFRLEEAGFTRSQVEALAEFMEGQAATKADLEGMEHRLETKITGVRGDLDAVEHRLESKINGVRGDLDAVEHRLETKINGVKTDLEAKINGVKTDLETKIAEAKAELKAEIAPLKTETVVVRWILGVVLTLQVATFIKLMVA</sequence>
<name>H6SLC9_PARPM</name>
<organism evidence="3 4">
    <name type="scientific">Pararhodospirillum photometricum DSM 122</name>
    <dbReference type="NCBI Taxonomy" id="1150469"/>
    <lineage>
        <taxon>Bacteria</taxon>
        <taxon>Pseudomonadati</taxon>
        <taxon>Pseudomonadota</taxon>
        <taxon>Alphaproteobacteria</taxon>
        <taxon>Rhodospirillales</taxon>
        <taxon>Rhodospirillaceae</taxon>
        <taxon>Pararhodospirillum</taxon>
    </lineage>
</organism>
<dbReference type="STRING" id="1150469.RSPPHO_02168"/>
<evidence type="ECO:0000313" key="4">
    <source>
        <dbReference type="Proteomes" id="UP000033220"/>
    </source>
</evidence>
<accession>H6SLC9</accession>
<dbReference type="EMBL" id="HE663493">
    <property type="protein sequence ID" value="CCG08794.1"/>
    <property type="molecule type" value="Genomic_DNA"/>
</dbReference>
<dbReference type="KEGG" id="rpm:RSPPHO_02168"/>
<feature type="region of interest" description="Disordered" evidence="1">
    <location>
        <begin position="1"/>
        <end position="23"/>
    </location>
</feature>
<protein>
    <submittedName>
        <fullName evidence="3">BdrR</fullName>
    </submittedName>
</protein>